<evidence type="ECO:0000256" key="2">
    <source>
        <dbReference type="ARBA" id="ARBA00022692"/>
    </source>
</evidence>
<organism evidence="9 10">
    <name type="scientific">Tilletiaria anomala (strain ATCC 24038 / CBS 436.72 / UBC 951)</name>
    <dbReference type="NCBI Taxonomy" id="1037660"/>
    <lineage>
        <taxon>Eukaryota</taxon>
        <taxon>Fungi</taxon>
        <taxon>Dikarya</taxon>
        <taxon>Basidiomycota</taxon>
        <taxon>Ustilaginomycotina</taxon>
        <taxon>Exobasidiomycetes</taxon>
        <taxon>Georgefischeriales</taxon>
        <taxon>Tilletiariaceae</taxon>
        <taxon>Tilletiaria</taxon>
    </lineage>
</organism>
<comment type="caution">
    <text evidence="9">The sequence shown here is derived from an EMBL/GenBank/DDBJ whole genome shotgun (WGS) entry which is preliminary data.</text>
</comment>
<evidence type="ECO:0000256" key="6">
    <source>
        <dbReference type="ARBA" id="ARBA00050768"/>
    </source>
</evidence>
<gene>
    <name evidence="9" type="ORF">K437DRAFT_256017</name>
</gene>
<dbReference type="PANTHER" id="PTHR16201:SF44">
    <property type="entry name" value="SEVEN TRANSMEMBRANE PROTEIN 1"/>
    <property type="match status" value="1"/>
</dbReference>
<dbReference type="InParanoid" id="A0A066VZT8"/>
<dbReference type="GO" id="GO:0034486">
    <property type="term" value="P:vacuolar transmembrane transport"/>
    <property type="evidence" value="ECO:0007669"/>
    <property type="project" value="UniProtKB-ARBA"/>
</dbReference>
<comment type="catalytic activity">
    <reaction evidence="6">
        <text>L-histidine(out) + L-arginine(in) = L-histidine(in) + L-arginine(out)</text>
        <dbReference type="Rhea" id="RHEA:71063"/>
        <dbReference type="ChEBI" id="CHEBI:32682"/>
        <dbReference type="ChEBI" id="CHEBI:57595"/>
    </reaction>
</comment>
<dbReference type="OrthoDB" id="8048523at2759"/>
<keyword evidence="2 8" id="KW-0812">Transmembrane</keyword>
<feature type="transmembrane region" description="Helical" evidence="8">
    <location>
        <begin position="223"/>
        <end position="241"/>
    </location>
</feature>
<name>A0A066VZT8_TILAU</name>
<dbReference type="Pfam" id="PF04193">
    <property type="entry name" value="PQ-loop"/>
    <property type="match status" value="2"/>
</dbReference>
<evidence type="ECO:0000313" key="9">
    <source>
        <dbReference type="EMBL" id="KDN46996.1"/>
    </source>
</evidence>
<dbReference type="PANTHER" id="PTHR16201">
    <property type="entry name" value="SEVEN TRANSMEMBRANE PROTEIN 1-RELATED"/>
    <property type="match status" value="1"/>
</dbReference>
<sequence>MQALFRKNNSSDHSIDPRKQWSSIFGWVSIASWVIVYSPQLHENYVLKSADGLSIEFVCIWLAGDALNGIGAYRQGLLWTMIILAAYYCLCDIALIGQFIYYRRYFRDGKRIIKDSQHAASLDERTLLLPTAANGDHEEHQHPGSSAISCAAATHEEAMQEEGAAPSTWQGEALRYALALALVIISGVLAWYFTSAGDKKPSSGDDGGKDGRPAKEWKWDAQVFGWASAFLYLSSRLPQIAKNMHTKCEGLSLALFLFAVMGNLTYVASIMITSTDPDYLLENLSWLVGSLGTILLDFIVLAQFVSYAPERKARREDAKRAHASARAERESQALAARRASTASANGVEANGV</sequence>
<dbReference type="HOGENOM" id="CLU_019699_1_0_1"/>
<dbReference type="GeneID" id="25264309"/>
<dbReference type="Gene3D" id="1.20.1280.290">
    <property type="match status" value="2"/>
</dbReference>
<dbReference type="InterPro" id="IPR006603">
    <property type="entry name" value="PQ-loop_rpt"/>
</dbReference>
<keyword evidence="3 8" id="KW-1133">Transmembrane helix</keyword>
<dbReference type="FunFam" id="1.20.1280.290:FF:000009">
    <property type="entry name" value="PQ loop repeat family protein"/>
    <property type="match status" value="1"/>
</dbReference>
<comment type="subcellular location">
    <subcellularLocation>
        <location evidence="1">Membrane</location>
        <topology evidence="1">Multi-pass membrane protein</topology>
    </subcellularLocation>
</comment>
<evidence type="ECO:0000256" key="1">
    <source>
        <dbReference type="ARBA" id="ARBA00004141"/>
    </source>
</evidence>
<feature type="transmembrane region" description="Helical" evidence="8">
    <location>
        <begin position="77"/>
        <end position="102"/>
    </location>
</feature>
<feature type="transmembrane region" description="Helical" evidence="8">
    <location>
        <begin position="284"/>
        <end position="305"/>
    </location>
</feature>
<feature type="compositionally biased region" description="Basic and acidic residues" evidence="7">
    <location>
        <begin position="318"/>
        <end position="331"/>
    </location>
</feature>
<protein>
    <recommendedName>
        <fullName evidence="11">PQ-loop-domain-containing protein</fullName>
    </recommendedName>
</protein>
<feature type="compositionally biased region" description="Low complexity" evidence="7">
    <location>
        <begin position="332"/>
        <end position="344"/>
    </location>
</feature>
<keyword evidence="4 8" id="KW-0472">Membrane</keyword>
<dbReference type="OMA" id="DMCIFIQ"/>
<evidence type="ECO:0000256" key="7">
    <source>
        <dbReference type="SAM" id="MobiDB-lite"/>
    </source>
</evidence>
<dbReference type="InterPro" id="IPR051415">
    <property type="entry name" value="LAAT-1"/>
</dbReference>
<dbReference type="FunFam" id="1.20.1280.290:FF:000012">
    <property type="entry name" value="Vacuolar membrane PQ loop repeat protein"/>
    <property type="match status" value="1"/>
</dbReference>
<dbReference type="FunCoup" id="A0A066VZT8">
    <property type="interactions" value="81"/>
</dbReference>
<evidence type="ECO:0000256" key="3">
    <source>
        <dbReference type="ARBA" id="ARBA00022989"/>
    </source>
</evidence>
<comment type="similarity">
    <text evidence="5">Belongs to the laat-1 family.</text>
</comment>
<dbReference type="GO" id="GO:0098852">
    <property type="term" value="C:lytic vacuole membrane"/>
    <property type="evidence" value="ECO:0007669"/>
    <property type="project" value="UniProtKB-ARBA"/>
</dbReference>
<evidence type="ECO:0000256" key="8">
    <source>
        <dbReference type="SAM" id="Phobius"/>
    </source>
</evidence>
<evidence type="ECO:0000313" key="10">
    <source>
        <dbReference type="Proteomes" id="UP000027361"/>
    </source>
</evidence>
<proteinExistence type="inferred from homology"/>
<dbReference type="SMART" id="SM00679">
    <property type="entry name" value="CTNS"/>
    <property type="match status" value="2"/>
</dbReference>
<dbReference type="Proteomes" id="UP000027361">
    <property type="component" value="Unassembled WGS sequence"/>
</dbReference>
<feature type="transmembrane region" description="Helical" evidence="8">
    <location>
        <begin position="253"/>
        <end position="272"/>
    </location>
</feature>
<evidence type="ECO:0000256" key="4">
    <source>
        <dbReference type="ARBA" id="ARBA00023136"/>
    </source>
</evidence>
<feature type="region of interest" description="Disordered" evidence="7">
    <location>
        <begin position="318"/>
        <end position="352"/>
    </location>
</feature>
<evidence type="ECO:0000256" key="5">
    <source>
        <dbReference type="ARBA" id="ARBA00038039"/>
    </source>
</evidence>
<feature type="transmembrane region" description="Helical" evidence="8">
    <location>
        <begin position="21"/>
        <end position="39"/>
    </location>
</feature>
<feature type="transmembrane region" description="Helical" evidence="8">
    <location>
        <begin position="173"/>
        <end position="193"/>
    </location>
</feature>
<dbReference type="AlphaFoldDB" id="A0A066VZT8"/>
<dbReference type="RefSeq" id="XP_013243732.1">
    <property type="nucleotide sequence ID" value="XM_013388278.1"/>
</dbReference>
<dbReference type="EMBL" id="JMSN01000032">
    <property type="protein sequence ID" value="KDN46996.1"/>
    <property type="molecule type" value="Genomic_DNA"/>
</dbReference>
<accession>A0A066VZT8</accession>
<dbReference type="GO" id="GO:0015174">
    <property type="term" value="F:basic amino acid transmembrane transporter activity"/>
    <property type="evidence" value="ECO:0007669"/>
    <property type="project" value="UniProtKB-ARBA"/>
</dbReference>
<keyword evidence="10" id="KW-1185">Reference proteome</keyword>
<reference evidence="9 10" key="1">
    <citation type="submission" date="2014-05" db="EMBL/GenBank/DDBJ databases">
        <title>Draft genome sequence of a rare smut relative, Tilletiaria anomala UBC 951.</title>
        <authorList>
            <consortium name="DOE Joint Genome Institute"/>
            <person name="Toome M."/>
            <person name="Kuo A."/>
            <person name="Henrissat B."/>
            <person name="Lipzen A."/>
            <person name="Tritt A."/>
            <person name="Yoshinaga Y."/>
            <person name="Zane M."/>
            <person name="Barry K."/>
            <person name="Grigoriev I.V."/>
            <person name="Spatafora J.W."/>
            <person name="Aimea M.C."/>
        </authorList>
    </citation>
    <scope>NUCLEOTIDE SEQUENCE [LARGE SCALE GENOMIC DNA]</scope>
    <source>
        <strain evidence="9 10">UBC 951</strain>
    </source>
</reference>
<evidence type="ECO:0008006" key="11">
    <source>
        <dbReference type="Google" id="ProtNLM"/>
    </source>
</evidence>